<dbReference type="Gene3D" id="3.40.1170.60">
    <property type="match status" value="1"/>
</dbReference>
<name>A0A383WKS4_TETOB</name>
<dbReference type="InterPro" id="IPR052230">
    <property type="entry name" value="DNA_polymerase_eta"/>
</dbReference>
<comment type="subcellular location">
    <subcellularLocation>
        <location evidence="1">Nucleus</location>
    </subcellularLocation>
</comment>
<dbReference type="GO" id="GO:0005657">
    <property type="term" value="C:replication fork"/>
    <property type="evidence" value="ECO:0007669"/>
    <property type="project" value="TreeGrafter"/>
</dbReference>
<keyword evidence="3" id="KW-0479">Metal-binding</keyword>
<dbReference type="GO" id="GO:0035861">
    <property type="term" value="C:site of double-strand break"/>
    <property type="evidence" value="ECO:0007669"/>
    <property type="project" value="TreeGrafter"/>
</dbReference>
<evidence type="ECO:0000313" key="10">
    <source>
        <dbReference type="Proteomes" id="UP000256970"/>
    </source>
</evidence>
<keyword evidence="10" id="KW-1185">Reference proteome</keyword>
<feature type="domain" description="UmuC" evidence="8">
    <location>
        <begin position="11"/>
        <end position="240"/>
    </location>
</feature>
<keyword evidence="2" id="KW-0808">Transferase</keyword>
<evidence type="ECO:0000256" key="6">
    <source>
        <dbReference type="ARBA" id="ARBA00023242"/>
    </source>
</evidence>
<dbReference type="Gene3D" id="3.30.70.270">
    <property type="match status" value="1"/>
</dbReference>
<evidence type="ECO:0000256" key="5">
    <source>
        <dbReference type="ARBA" id="ARBA00023204"/>
    </source>
</evidence>
<protein>
    <recommendedName>
        <fullName evidence="8">UmuC domain-containing protein</fullName>
    </recommendedName>
</protein>
<dbReference type="GO" id="GO:0003887">
    <property type="term" value="F:DNA-directed DNA polymerase activity"/>
    <property type="evidence" value="ECO:0007669"/>
    <property type="project" value="TreeGrafter"/>
</dbReference>
<dbReference type="GO" id="GO:0042276">
    <property type="term" value="P:error-prone translesion synthesis"/>
    <property type="evidence" value="ECO:0007669"/>
    <property type="project" value="TreeGrafter"/>
</dbReference>
<dbReference type="PROSITE" id="PS50173">
    <property type="entry name" value="UMUC"/>
    <property type="match status" value="1"/>
</dbReference>
<evidence type="ECO:0000256" key="1">
    <source>
        <dbReference type="ARBA" id="ARBA00004123"/>
    </source>
</evidence>
<keyword evidence="4" id="KW-0227">DNA damage</keyword>
<dbReference type="InterPro" id="IPR043502">
    <property type="entry name" value="DNA/RNA_pol_sf"/>
</dbReference>
<evidence type="ECO:0000256" key="4">
    <source>
        <dbReference type="ARBA" id="ARBA00022763"/>
    </source>
</evidence>
<organism evidence="9 10">
    <name type="scientific">Tetradesmus obliquus</name>
    <name type="common">Green alga</name>
    <name type="synonym">Acutodesmus obliquus</name>
    <dbReference type="NCBI Taxonomy" id="3088"/>
    <lineage>
        <taxon>Eukaryota</taxon>
        <taxon>Viridiplantae</taxon>
        <taxon>Chlorophyta</taxon>
        <taxon>core chlorophytes</taxon>
        <taxon>Chlorophyceae</taxon>
        <taxon>CS clade</taxon>
        <taxon>Sphaeropleales</taxon>
        <taxon>Scenedesmaceae</taxon>
        <taxon>Tetradesmus</taxon>
    </lineage>
</organism>
<dbReference type="PIRSF" id="PIRSF036603">
    <property type="entry name" value="DPol_eta"/>
    <property type="match status" value="1"/>
</dbReference>
<dbReference type="Gene3D" id="1.10.150.20">
    <property type="entry name" value="5' to 3' exonuclease, C-terminal subdomain"/>
    <property type="match status" value="1"/>
</dbReference>
<evidence type="ECO:0000313" key="9">
    <source>
        <dbReference type="EMBL" id="SZX78068.1"/>
    </source>
</evidence>
<sequence length="738" mass="74106">MHPYGSPTHCVLHVDVDSFFCQVEELRCPSLAGRPLAIQQHQDVIAVNYPGRAAGVKKHMPPAQARMLLSAAGGLLVHVFTEPDGRVSYRPYREASAALMRLLFSGLPPAAASCVAVVEKASIDEAYLLVAGGQGAGQQFAAQGLGGSTGVALPDMPAWLAANAAATWDCSLGADMAAAVRAAAKAQLGLTVSVGVAPNKLLAKLASRAAKPDGVHVVGGVAAVQALLAATPVDKLPGLGGVAPALQRLGITTAQQLQGHSATSLASLLGGQQQARLAGRLAEAGWGRDEARVVDKGPAKSLQVQMTLTPQMRPLPPNLQAAGRGPIAGQASNAAGGGMLVPLLTGAADTAPRLAAVLGAMAGDLLGRVMLDRHVEDRWPRKLALTLTTSGNPPRSATRSTTFPTPALAAAAAAAAAPAPAAAATNSPAKVAAGINGGGVSGAGAKGAAQAPAAPAAAFDAPGVVGEKRYAAGSALHAAVVNLAAGLAQVLVAPLPAGHPVTILNLTASNFGPYEAAAASGSIRRFTTAAAGPPPAAVAAAVEAAATAPAAALPFAAPAAPQNDTAPSVAVSLPRQAHAATTQQQQLLQTELQSLQQEQQPHQQQARQQIEDDDGVLVEQQAASAAGVGAAAAQGNILPAQLNKPQQYQQQQQQPLHGPSVAAAATQRRPKRKLAAAYDTTAAAPVQLDEPPVLLSDLLRQLASPRLSAAAAERQLAALLVAAGGLGRLMPQQGEGPL</sequence>
<dbReference type="PANTHER" id="PTHR45873:SF1">
    <property type="entry name" value="DNA POLYMERASE ETA"/>
    <property type="match status" value="1"/>
</dbReference>
<dbReference type="Pfam" id="PF00817">
    <property type="entry name" value="IMS"/>
    <property type="match status" value="1"/>
</dbReference>
<accession>A0A383WKS4</accession>
<evidence type="ECO:0000259" key="8">
    <source>
        <dbReference type="PROSITE" id="PS50173"/>
    </source>
</evidence>
<dbReference type="GO" id="GO:0009314">
    <property type="term" value="P:response to radiation"/>
    <property type="evidence" value="ECO:0007669"/>
    <property type="project" value="TreeGrafter"/>
</dbReference>
<reference evidence="9 10" key="1">
    <citation type="submission" date="2016-10" db="EMBL/GenBank/DDBJ databases">
        <authorList>
            <person name="Cai Z."/>
        </authorList>
    </citation>
    <scope>NUCLEOTIDE SEQUENCE [LARGE SCALE GENOMIC DNA]</scope>
</reference>
<dbReference type="GO" id="GO:0046872">
    <property type="term" value="F:metal ion binding"/>
    <property type="evidence" value="ECO:0007669"/>
    <property type="project" value="UniProtKB-KW"/>
</dbReference>
<gene>
    <name evidence="9" type="ORF">BQ4739_LOCUS18391</name>
</gene>
<dbReference type="PANTHER" id="PTHR45873">
    <property type="entry name" value="DNA POLYMERASE ETA"/>
    <property type="match status" value="1"/>
</dbReference>
<dbReference type="STRING" id="3088.A0A383WKS4"/>
<evidence type="ECO:0000256" key="2">
    <source>
        <dbReference type="ARBA" id="ARBA00022679"/>
    </source>
</evidence>
<dbReference type="Proteomes" id="UP000256970">
    <property type="component" value="Unassembled WGS sequence"/>
</dbReference>
<dbReference type="SUPFAM" id="SSF56672">
    <property type="entry name" value="DNA/RNA polymerases"/>
    <property type="match status" value="1"/>
</dbReference>
<evidence type="ECO:0000256" key="7">
    <source>
        <dbReference type="SAM" id="MobiDB-lite"/>
    </source>
</evidence>
<dbReference type="InterPro" id="IPR043128">
    <property type="entry name" value="Rev_trsase/Diguanyl_cyclase"/>
</dbReference>
<evidence type="ECO:0000256" key="3">
    <source>
        <dbReference type="ARBA" id="ARBA00022723"/>
    </source>
</evidence>
<dbReference type="EMBL" id="FNXT01001302">
    <property type="protein sequence ID" value="SZX78068.1"/>
    <property type="molecule type" value="Genomic_DNA"/>
</dbReference>
<proteinExistence type="predicted"/>
<keyword evidence="6" id="KW-0539">Nucleus</keyword>
<dbReference type="AlphaFoldDB" id="A0A383WKS4"/>
<feature type="region of interest" description="Disordered" evidence="7">
    <location>
        <begin position="643"/>
        <end position="669"/>
    </location>
</feature>
<keyword evidence="5" id="KW-0234">DNA repair</keyword>
<dbReference type="GO" id="GO:0006281">
    <property type="term" value="P:DNA repair"/>
    <property type="evidence" value="ECO:0007669"/>
    <property type="project" value="UniProtKB-KW"/>
</dbReference>
<dbReference type="GO" id="GO:0005634">
    <property type="term" value="C:nucleus"/>
    <property type="evidence" value="ECO:0007669"/>
    <property type="project" value="UniProtKB-SubCell"/>
</dbReference>
<dbReference type="InterPro" id="IPR001126">
    <property type="entry name" value="UmuC"/>
</dbReference>